<dbReference type="RefSeq" id="WP_176239363.1">
    <property type="nucleotide sequence ID" value="NZ_AP024412.1"/>
</dbReference>
<dbReference type="InterPro" id="IPR000847">
    <property type="entry name" value="LysR_HTH_N"/>
</dbReference>
<dbReference type="Pfam" id="PF03466">
    <property type="entry name" value="LysR_substrate"/>
    <property type="match status" value="1"/>
</dbReference>
<protein>
    <submittedName>
        <fullName evidence="5">LysR family transcriptional regulator</fullName>
    </submittedName>
</protein>
<evidence type="ECO:0000256" key="2">
    <source>
        <dbReference type="ARBA" id="ARBA00023015"/>
    </source>
</evidence>
<dbReference type="InterPro" id="IPR036390">
    <property type="entry name" value="WH_DNA-bd_sf"/>
</dbReference>
<keyword evidence="3" id="KW-0238">DNA-binding</keyword>
<keyword evidence="2" id="KW-0805">Transcription regulation</keyword>
<evidence type="ECO:0000256" key="3">
    <source>
        <dbReference type="ARBA" id="ARBA00023125"/>
    </source>
</evidence>
<dbReference type="InterPro" id="IPR005119">
    <property type="entry name" value="LysR_subst-bd"/>
</dbReference>
<dbReference type="GO" id="GO:0003700">
    <property type="term" value="F:DNA-binding transcription factor activity"/>
    <property type="evidence" value="ECO:0007669"/>
    <property type="project" value="InterPro"/>
</dbReference>
<dbReference type="KEGG" id="manr:MPAN_016150"/>
<dbReference type="CDD" id="cd05466">
    <property type="entry name" value="PBP2_LTTR_substrate"/>
    <property type="match status" value="1"/>
</dbReference>
<dbReference type="SUPFAM" id="SSF46785">
    <property type="entry name" value="Winged helix' DNA-binding domain"/>
    <property type="match status" value="1"/>
</dbReference>
<keyword evidence="4" id="KW-0804">Transcription</keyword>
<evidence type="ECO:0000256" key="4">
    <source>
        <dbReference type="ARBA" id="ARBA00023163"/>
    </source>
</evidence>
<dbReference type="PANTHER" id="PTHR30419">
    <property type="entry name" value="HTH-TYPE TRANSCRIPTIONAL REGULATOR YBHD"/>
    <property type="match status" value="1"/>
</dbReference>
<dbReference type="Gene3D" id="1.10.10.10">
    <property type="entry name" value="Winged helix-like DNA-binding domain superfamily/Winged helix DNA-binding domain"/>
    <property type="match status" value="1"/>
</dbReference>
<reference evidence="5" key="1">
    <citation type="submission" date="2021-01" db="EMBL/GenBank/DDBJ databases">
        <title>Draft genome sequence of Acholeplasmataceae bacterium strain Mahy22.</title>
        <authorList>
            <person name="Watanabe M."/>
            <person name="Kojima H."/>
            <person name="Fukui M."/>
        </authorList>
    </citation>
    <scope>NUCLEOTIDE SEQUENCE</scope>
    <source>
        <strain evidence="5">Mahy22</strain>
    </source>
</reference>
<dbReference type="AlphaFoldDB" id="A0A7U9TJU8"/>
<dbReference type="PRINTS" id="PR00039">
    <property type="entry name" value="HTHLYSR"/>
</dbReference>
<accession>A0A7U9TJU8</accession>
<comment type="similarity">
    <text evidence="1">Belongs to the LysR transcriptional regulatory family.</text>
</comment>
<dbReference type="PROSITE" id="PS50931">
    <property type="entry name" value="HTH_LYSR"/>
    <property type="match status" value="1"/>
</dbReference>
<dbReference type="GO" id="GO:0005829">
    <property type="term" value="C:cytosol"/>
    <property type="evidence" value="ECO:0007669"/>
    <property type="project" value="TreeGrafter"/>
</dbReference>
<evidence type="ECO:0000313" key="5">
    <source>
        <dbReference type="EMBL" id="BCR36722.1"/>
    </source>
</evidence>
<organism evidence="5 6">
    <name type="scientific">Mariniplasma anaerobium</name>
    <dbReference type="NCBI Taxonomy" id="2735436"/>
    <lineage>
        <taxon>Bacteria</taxon>
        <taxon>Bacillati</taxon>
        <taxon>Mycoplasmatota</taxon>
        <taxon>Mollicutes</taxon>
        <taxon>Acholeplasmatales</taxon>
        <taxon>Acholeplasmataceae</taxon>
        <taxon>Mariniplasma</taxon>
    </lineage>
</organism>
<keyword evidence="6" id="KW-1185">Reference proteome</keyword>
<dbReference type="InterPro" id="IPR050950">
    <property type="entry name" value="HTH-type_LysR_regulators"/>
</dbReference>
<gene>
    <name evidence="5" type="ORF">MPAN_016150</name>
</gene>
<evidence type="ECO:0000256" key="1">
    <source>
        <dbReference type="ARBA" id="ARBA00009437"/>
    </source>
</evidence>
<dbReference type="GO" id="GO:0003677">
    <property type="term" value="F:DNA binding"/>
    <property type="evidence" value="ECO:0007669"/>
    <property type="project" value="UniProtKB-KW"/>
</dbReference>
<dbReference type="InterPro" id="IPR036388">
    <property type="entry name" value="WH-like_DNA-bd_sf"/>
</dbReference>
<dbReference type="PANTHER" id="PTHR30419:SF28">
    <property type="entry name" value="HTH-TYPE TRANSCRIPTIONAL REGULATOR BSDA"/>
    <property type="match status" value="1"/>
</dbReference>
<dbReference type="Proteomes" id="UP000620133">
    <property type="component" value="Chromosome"/>
</dbReference>
<dbReference type="EMBL" id="AP024412">
    <property type="protein sequence ID" value="BCR36722.1"/>
    <property type="molecule type" value="Genomic_DNA"/>
</dbReference>
<sequence length="294" mass="33744">MKIQILNEFIVLADKKNYSAAADFLYISQSSLSKHILNLEDELGFTIFDRNTRNIELTPYGHKLLEYSKAICDLYNGSILKIKDTIDNQNEIIRLSSIPVMPHYAITNEITNFKLNHPFAKFVITEHDSAELLNLLLTNQVDLAFMRIEDVKSAHIEYVPFVQDEMVVVLPDEHRYAKNTTIHISLLKDEEFLFLHENTSLYTICVNVCKAAGFAPNIVYTGHRIENILDLIEKGMGISLLMSKHVEYYHDTNVTIVNLHPKTTSVIGLCKVKNHELSINSQKFWNIVKAKHIK</sequence>
<dbReference type="Pfam" id="PF00126">
    <property type="entry name" value="HTH_1"/>
    <property type="match status" value="1"/>
</dbReference>
<proteinExistence type="inferred from homology"/>
<dbReference type="Gene3D" id="3.40.190.290">
    <property type="match status" value="1"/>
</dbReference>
<evidence type="ECO:0000313" key="6">
    <source>
        <dbReference type="Proteomes" id="UP000620133"/>
    </source>
</evidence>
<name>A0A7U9TJU8_9MOLU</name>
<dbReference type="SUPFAM" id="SSF53850">
    <property type="entry name" value="Periplasmic binding protein-like II"/>
    <property type="match status" value="1"/>
</dbReference>